<dbReference type="InterPro" id="IPR036187">
    <property type="entry name" value="DNA_mismatch_repair_MutS_sf"/>
</dbReference>
<dbReference type="GO" id="GO:0140664">
    <property type="term" value="F:ATP-dependent DNA damage sensor activity"/>
    <property type="evidence" value="ECO:0007669"/>
    <property type="project" value="InterPro"/>
</dbReference>
<dbReference type="Gene3D" id="3.30.420.110">
    <property type="entry name" value="MutS, connector domain"/>
    <property type="match status" value="1"/>
</dbReference>
<dbReference type="PANTHER" id="PTHR11361">
    <property type="entry name" value="DNA MISMATCH REPAIR PROTEIN MUTS FAMILY MEMBER"/>
    <property type="match status" value="1"/>
</dbReference>
<feature type="domain" description="DNA mismatch repair proteins mutS family" evidence="13">
    <location>
        <begin position="684"/>
        <end position="700"/>
    </location>
</feature>
<dbReference type="EMBL" id="MCFI01000003">
    <property type="protein sequence ID" value="ORY86350.1"/>
    <property type="molecule type" value="Genomic_DNA"/>
</dbReference>
<evidence type="ECO:0000256" key="8">
    <source>
        <dbReference type="ARBA" id="ARBA00023204"/>
    </source>
</evidence>
<evidence type="ECO:0000313" key="15">
    <source>
        <dbReference type="Proteomes" id="UP000193685"/>
    </source>
</evidence>
<dbReference type="NCBIfam" id="NF003810">
    <property type="entry name" value="PRK05399.1"/>
    <property type="match status" value="1"/>
</dbReference>
<evidence type="ECO:0000256" key="12">
    <source>
        <dbReference type="ARBA" id="ARBA00073774"/>
    </source>
</evidence>
<dbReference type="InterPro" id="IPR007861">
    <property type="entry name" value="DNA_mismatch_repair_MutS_clamp"/>
</dbReference>
<keyword evidence="5" id="KW-0227">DNA damage</keyword>
<dbReference type="GO" id="GO:0006312">
    <property type="term" value="P:mitotic recombination"/>
    <property type="evidence" value="ECO:0007669"/>
    <property type="project" value="TreeGrafter"/>
</dbReference>
<evidence type="ECO:0000256" key="6">
    <source>
        <dbReference type="ARBA" id="ARBA00022840"/>
    </source>
</evidence>
<dbReference type="GO" id="GO:0005634">
    <property type="term" value="C:nucleus"/>
    <property type="evidence" value="ECO:0007669"/>
    <property type="project" value="UniProtKB-SubCell"/>
</dbReference>
<protein>
    <recommendedName>
        <fullName evidence="3 12">DNA mismatch repair protein MSH3</fullName>
    </recommendedName>
    <alternativeName>
        <fullName evidence="3 12">DNA mismatch repair protein MSH3</fullName>
    </alternativeName>
    <alternativeName>
        <fullName evidence="11">MutS protein homolog 3</fullName>
    </alternativeName>
</protein>
<dbReference type="SUPFAM" id="SSF52540">
    <property type="entry name" value="P-loop containing nucleoside triphosphate hydrolases"/>
    <property type="match status" value="1"/>
</dbReference>
<evidence type="ECO:0000256" key="3">
    <source>
        <dbReference type="ARBA" id="ARBA00022151"/>
    </source>
</evidence>
<dbReference type="GO" id="GO:0005524">
    <property type="term" value="F:ATP binding"/>
    <property type="evidence" value="ECO:0007669"/>
    <property type="project" value="UniProtKB-KW"/>
</dbReference>
<proteinExistence type="inferred from homology"/>
<reference evidence="14 15" key="1">
    <citation type="submission" date="2016-07" db="EMBL/GenBank/DDBJ databases">
        <title>Pervasive Adenine N6-methylation of Active Genes in Fungi.</title>
        <authorList>
            <consortium name="DOE Joint Genome Institute"/>
            <person name="Mondo S.J."/>
            <person name="Dannebaum R.O."/>
            <person name="Kuo R.C."/>
            <person name="Labutti K."/>
            <person name="Haridas S."/>
            <person name="Kuo A."/>
            <person name="Salamov A."/>
            <person name="Ahrendt S.R."/>
            <person name="Lipzen A."/>
            <person name="Sullivan W."/>
            <person name="Andreopoulos W.B."/>
            <person name="Clum A."/>
            <person name="Lindquist E."/>
            <person name="Daum C."/>
            <person name="Ramamoorthy G.K."/>
            <person name="Gryganskyi A."/>
            <person name="Culley D."/>
            <person name="Magnuson J.K."/>
            <person name="James T.Y."/>
            <person name="O'Malley M.A."/>
            <person name="Stajich J.E."/>
            <person name="Spatafora J.W."/>
            <person name="Visel A."/>
            <person name="Grigoriev I.V."/>
        </authorList>
    </citation>
    <scope>NUCLEOTIDE SEQUENCE [LARGE SCALE GENOMIC DNA]</scope>
    <source>
        <strain evidence="14 15">12-1054</strain>
    </source>
</reference>
<dbReference type="InterPro" id="IPR036678">
    <property type="entry name" value="MutS_con_dom_sf"/>
</dbReference>
<dbReference type="PANTHER" id="PTHR11361:SF122">
    <property type="entry name" value="DNA MISMATCH REPAIR PROTEIN MSH3"/>
    <property type="match status" value="1"/>
</dbReference>
<dbReference type="SUPFAM" id="SSF48334">
    <property type="entry name" value="DNA repair protein MutS, domain III"/>
    <property type="match status" value="1"/>
</dbReference>
<keyword evidence="15" id="KW-1185">Reference proteome</keyword>
<dbReference type="Pfam" id="PF01624">
    <property type="entry name" value="MutS_I"/>
    <property type="match status" value="1"/>
</dbReference>
<dbReference type="InterPro" id="IPR016151">
    <property type="entry name" value="DNA_mismatch_repair_MutS_N"/>
</dbReference>
<dbReference type="InterPro" id="IPR027417">
    <property type="entry name" value="P-loop_NTPase"/>
</dbReference>
<accession>A0A1Y2FQS8</accession>
<dbReference type="AlphaFoldDB" id="A0A1Y2FQS8"/>
<dbReference type="GO" id="GO:0030983">
    <property type="term" value="F:mismatched DNA binding"/>
    <property type="evidence" value="ECO:0007669"/>
    <property type="project" value="InterPro"/>
</dbReference>
<evidence type="ECO:0000256" key="7">
    <source>
        <dbReference type="ARBA" id="ARBA00023125"/>
    </source>
</evidence>
<evidence type="ECO:0000256" key="9">
    <source>
        <dbReference type="ARBA" id="ARBA00023242"/>
    </source>
</evidence>
<dbReference type="InterPro" id="IPR000432">
    <property type="entry name" value="DNA_mismatch_repair_MutS_C"/>
</dbReference>
<dbReference type="Pfam" id="PF05190">
    <property type="entry name" value="MutS_IV"/>
    <property type="match status" value="1"/>
</dbReference>
<dbReference type="InterPro" id="IPR017261">
    <property type="entry name" value="DNA_mismatch_repair_MutS/MSH"/>
</dbReference>
<feature type="non-terminal residue" evidence="14">
    <location>
        <position position="1"/>
    </location>
</feature>
<name>A0A1Y2FQS8_PROLT</name>
<dbReference type="Pfam" id="PF00488">
    <property type="entry name" value="MutS_V"/>
    <property type="match status" value="1"/>
</dbReference>
<organism evidence="14 15">
    <name type="scientific">Protomyces lactucae-debilis</name>
    <dbReference type="NCBI Taxonomy" id="2754530"/>
    <lineage>
        <taxon>Eukaryota</taxon>
        <taxon>Fungi</taxon>
        <taxon>Dikarya</taxon>
        <taxon>Ascomycota</taxon>
        <taxon>Taphrinomycotina</taxon>
        <taxon>Taphrinomycetes</taxon>
        <taxon>Taphrinales</taxon>
        <taxon>Protomycetaceae</taxon>
        <taxon>Protomyces</taxon>
    </lineage>
</organism>
<evidence type="ECO:0000256" key="11">
    <source>
        <dbReference type="ARBA" id="ARBA00029792"/>
    </source>
</evidence>
<dbReference type="Pfam" id="PF05192">
    <property type="entry name" value="MutS_III"/>
    <property type="match status" value="1"/>
</dbReference>
<dbReference type="SMART" id="SM00534">
    <property type="entry name" value="MUTSac"/>
    <property type="match status" value="1"/>
</dbReference>
<dbReference type="SMART" id="SM00533">
    <property type="entry name" value="MUTSd"/>
    <property type="match status" value="1"/>
</dbReference>
<dbReference type="PIRSF" id="PIRSF037677">
    <property type="entry name" value="DNA_mis_repair_Msh6"/>
    <property type="match status" value="1"/>
</dbReference>
<sequence length="808" mass="89409">KLTPLEEQVSQIQAANPDTMLLVEVGYKFRFFGPDAQQGAEILGIACFMDHAHLTASFPVPRLDIHVHRLVKAGKKVGVVRQMETAALKAAGDNRNTTFERRLCEVYTQGTYLDHTDMGGWILAIAEDVLPEDEAQDGVGQRAQVDLAIVAVRVESSEVVYDTFTDTAMRHELERRLQMLDVKEVLAVGELCSKTRRILGSASLISAKREAEPDDLPEAIRSCLAALKLYLAEFKLATVMTTPLIPFESKLSMQLPATTIASLELFHNSVDGAKYGTLFWMLDHTRTSPGKRLLHSWIARPLVHLPTLKERQKAVSELVNAKGTQFVQSEKLLGVLKRLPDLDRSLSKILYGKASRPEVLAMLKGFQLLGQCFDAREAFAFDVLNDKLSALQTAALVESFLGEIDEKRTLQDDKFSMFKESDALDGISDHKLGILAIETELEEHLEEIKATLKRKHVDYVSVAGIDYLIELKNDACKLVPKEWKKMSGTKFCSRFHTPRITRLVAERDQRKESLAMECDAAFAAYMKRIAEHYDTLRWIVSCVAELDCLQSLASVSRTQGYVCPDLLEGAPMLDFKSSSHPILQRIVDAFVPNDISLLPGKEKSTLLITGPNMGGKSSFVKQVALLTILAQIGCYVPAESAKLTLVDGVYCRMGASDSLATRESTFMVELHECADIMKAATAKSLVILDEVGRGTSTMDGLAVAYGVLSHFLQLKCRTLFVTHYPSLGDVAQERPGLQCCYMDYVEANGSITFLYKLAAGIAARSYGLNVAKLAGLPESLLALADKKGKEMEEALASRRDWQFAKSLL</sequence>
<dbReference type="FunFam" id="3.40.1170.10:FF:000004">
    <property type="entry name" value="DNA mismatch repair protein"/>
    <property type="match status" value="1"/>
</dbReference>
<dbReference type="InterPro" id="IPR045076">
    <property type="entry name" value="MutS"/>
</dbReference>
<dbReference type="InterPro" id="IPR007696">
    <property type="entry name" value="DNA_mismatch_repair_MutS_core"/>
</dbReference>
<dbReference type="GeneID" id="63783672"/>
<dbReference type="OMA" id="INMHAAR"/>
<evidence type="ECO:0000256" key="5">
    <source>
        <dbReference type="ARBA" id="ARBA00022763"/>
    </source>
</evidence>
<dbReference type="InterPro" id="IPR007695">
    <property type="entry name" value="DNA_mismatch_repair_MutS-lik_N"/>
</dbReference>
<evidence type="ECO:0000313" key="14">
    <source>
        <dbReference type="EMBL" id="ORY86350.1"/>
    </source>
</evidence>
<comment type="subcellular location">
    <subcellularLocation>
        <location evidence="1">Nucleus</location>
    </subcellularLocation>
</comment>
<gene>
    <name evidence="14" type="ORF">BCR37DRAFT_332769</name>
</gene>
<dbReference type="Gene3D" id="3.40.1170.10">
    <property type="entry name" value="DNA repair protein MutS, domain I"/>
    <property type="match status" value="1"/>
</dbReference>
<evidence type="ECO:0000256" key="10">
    <source>
        <dbReference type="ARBA" id="ARBA00025902"/>
    </source>
</evidence>
<keyword evidence="8" id="KW-0234">DNA repair</keyword>
<dbReference type="RefSeq" id="XP_040727532.1">
    <property type="nucleotide sequence ID" value="XM_040867073.1"/>
</dbReference>
<comment type="similarity">
    <text evidence="2">Belongs to the DNA mismatch repair MutS family. MSH3 subfamily.</text>
</comment>
<evidence type="ECO:0000256" key="4">
    <source>
        <dbReference type="ARBA" id="ARBA00022741"/>
    </source>
</evidence>
<evidence type="ECO:0000256" key="2">
    <source>
        <dbReference type="ARBA" id="ARBA00007094"/>
    </source>
</evidence>
<dbReference type="GO" id="GO:0006298">
    <property type="term" value="P:mismatch repair"/>
    <property type="evidence" value="ECO:0007669"/>
    <property type="project" value="InterPro"/>
</dbReference>
<evidence type="ECO:0000259" key="13">
    <source>
        <dbReference type="PROSITE" id="PS00486"/>
    </source>
</evidence>
<comment type="caution">
    <text evidence="14">The sequence shown here is derived from an EMBL/GenBank/DDBJ whole genome shotgun (WGS) entry which is preliminary data.</text>
</comment>
<keyword evidence="7" id="KW-0238">DNA-binding</keyword>
<keyword evidence="9" id="KW-0539">Nucleus</keyword>
<feature type="non-terminal residue" evidence="14">
    <location>
        <position position="808"/>
    </location>
</feature>
<comment type="subunit">
    <text evidence="10">Heterodimer consisting of MSH2-MSH3 (MutS beta). Forms a ternary complex with MutL alpha (MLH1-PMS1).</text>
</comment>
<dbReference type="STRING" id="56484.A0A1Y2FQS8"/>
<dbReference type="OrthoDB" id="121051at2759"/>
<keyword evidence="4" id="KW-0547">Nucleotide-binding</keyword>
<dbReference type="Gene3D" id="1.10.1420.10">
    <property type="match status" value="2"/>
</dbReference>
<dbReference type="FunFam" id="1.10.1420.10:FF:000004">
    <property type="entry name" value="DNA mismatch repair protein Msh3"/>
    <property type="match status" value="1"/>
</dbReference>
<dbReference type="Proteomes" id="UP000193685">
    <property type="component" value="Unassembled WGS sequence"/>
</dbReference>
<dbReference type="SUPFAM" id="SSF55271">
    <property type="entry name" value="DNA repair protein MutS, domain I"/>
    <property type="match status" value="1"/>
</dbReference>
<dbReference type="Gene3D" id="3.40.50.300">
    <property type="entry name" value="P-loop containing nucleotide triphosphate hydrolases"/>
    <property type="match status" value="1"/>
</dbReference>
<evidence type="ECO:0000256" key="1">
    <source>
        <dbReference type="ARBA" id="ARBA00004123"/>
    </source>
</evidence>
<keyword evidence="6" id="KW-0067">ATP-binding</keyword>
<dbReference type="PROSITE" id="PS00486">
    <property type="entry name" value="DNA_MISMATCH_REPAIR_2"/>
    <property type="match status" value="1"/>
</dbReference>